<accession>A0A068WAX0</accession>
<dbReference type="AlphaFoldDB" id="A0A068WAX0"/>
<evidence type="ECO:0000256" key="1">
    <source>
        <dbReference type="SAM" id="MobiDB-lite"/>
    </source>
</evidence>
<proteinExistence type="predicted"/>
<gene>
    <name evidence="3" type="ORF">EgrG_000796500</name>
</gene>
<evidence type="ECO:0000313" key="5">
    <source>
        <dbReference type="WBParaSite" id="EgrG_000796500"/>
    </source>
</evidence>
<name>A0A068WAX0_ECHGR</name>
<reference evidence="5" key="3">
    <citation type="submission" date="2020-10" db="UniProtKB">
        <authorList>
            <consortium name="WormBaseParasite"/>
        </authorList>
    </citation>
    <scope>IDENTIFICATION</scope>
</reference>
<dbReference type="Proteomes" id="UP000492820">
    <property type="component" value="Unassembled WGS sequence"/>
</dbReference>
<evidence type="ECO:0000256" key="2">
    <source>
        <dbReference type="SAM" id="Phobius"/>
    </source>
</evidence>
<feature type="compositionally biased region" description="Polar residues" evidence="1">
    <location>
        <begin position="105"/>
        <end position="117"/>
    </location>
</feature>
<keyword evidence="2" id="KW-0812">Transmembrane</keyword>
<dbReference type="WBParaSite" id="EgrG_000796500">
    <property type="protein sequence ID" value="EgrG_000796500"/>
    <property type="gene ID" value="EgrG_000796500"/>
</dbReference>
<feature type="transmembrane region" description="Helical" evidence="2">
    <location>
        <begin position="6"/>
        <end position="26"/>
    </location>
</feature>
<feature type="region of interest" description="Disordered" evidence="1">
    <location>
        <begin position="31"/>
        <end position="132"/>
    </location>
</feature>
<evidence type="ECO:0000313" key="4">
    <source>
        <dbReference type="Proteomes" id="UP000492820"/>
    </source>
</evidence>
<keyword evidence="2" id="KW-0472">Membrane</keyword>
<organism evidence="3">
    <name type="scientific">Echinococcus granulosus</name>
    <name type="common">Hydatid tapeworm</name>
    <dbReference type="NCBI Taxonomy" id="6210"/>
    <lineage>
        <taxon>Eukaryota</taxon>
        <taxon>Metazoa</taxon>
        <taxon>Spiralia</taxon>
        <taxon>Lophotrochozoa</taxon>
        <taxon>Platyhelminthes</taxon>
        <taxon>Cestoda</taxon>
        <taxon>Eucestoda</taxon>
        <taxon>Cyclophyllidea</taxon>
        <taxon>Taeniidae</taxon>
        <taxon>Echinococcus</taxon>
        <taxon>Echinococcus granulosus group</taxon>
    </lineage>
</organism>
<reference evidence="3" key="2">
    <citation type="submission" date="2014-06" db="EMBL/GenBank/DDBJ databases">
        <authorList>
            <person name="Aslett M."/>
        </authorList>
    </citation>
    <scope>NUCLEOTIDE SEQUENCE</scope>
</reference>
<protein>
    <submittedName>
        <fullName evidence="3 5">Expressed protein</fullName>
    </submittedName>
</protein>
<dbReference type="EMBL" id="LK028576">
    <property type="protein sequence ID" value="CDS15565.1"/>
    <property type="molecule type" value="Genomic_DNA"/>
</dbReference>
<evidence type="ECO:0000313" key="3">
    <source>
        <dbReference type="EMBL" id="CDS15565.1"/>
    </source>
</evidence>
<feature type="compositionally biased region" description="Pro residues" evidence="1">
    <location>
        <begin position="118"/>
        <end position="132"/>
    </location>
</feature>
<feature type="compositionally biased region" description="Pro residues" evidence="1">
    <location>
        <begin position="62"/>
        <end position="74"/>
    </location>
</feature>
<reference evidence="3 4" key="1">
    <citation type="journal article" date="2013" name="Nature">
        <title>The genomes of four tapeworm species reveal adaptations to parasitism.</title>
        <authorList>
            <person name="Tsai I.J."/>
            <person name="Zarowiecki M."/>
            <person name="Holroyd N."/>
            <person name="Garciarrubio A."/>
            <person name="Sanchez-Flores A."/>
            <person name="Brooks K.L."/>
            <person name="Tracey A."/>
            <person name="Bobes R.J."/>
            <person name="Fragoso G."/>
            <person name="Sciutto E."/>
            <person name="Aslett M."/>
            <person name="Beasley H."/>
            <person name="Bennett H.M."/>
            <person name="Cai J."/>
            <person name="Camicia F."/>
            <person name="Clark R."/>
            <person name="Cucher M."/>
            <person name="De Silva N."/>
            <person name="Day T.A."/>
            <person name="Deplazes P."/>
            <person name="Estrada K."/>
            <person name="Fernandez C."/>
            <person name="Holland P.W."/>
            <person name="Hou J."/>
            <person name="Hu S."/>
            <person name="Huckvale T."/>
            <person name="Hung S.S."/>
            <person name="Kamenetzky L."/>
            <person name="Keane J.A."/>
            <person name="Kiss F."/>
            <person name="Koziol U."/>
            <person name="Lambert O."/>
            <person name="Liu K."/>
            <person name="Luo X."/>
            <person name="Luo Y."/>
            <person name="Macchiaroli N."/>
            <person name="Nichol S."/>
            <person name="Paps J."/>
            <person name="Parkinson J."/>
            <person name="Pouchkina-Stantcheva N."/>
            <person name="Riddiford N."/>
            <person name="Rosenzvit M."/>
            <person name="Salinas G."/>
            <person name="Wasmuth J.D."/>
            <person name="Zamanian M."/>
            <person name="Zheng Y."/>
            <person name="Cai X."/>
            <person name="Soberon X."/>
            <person name="Olson P.D."/>
            <person name="Laclette J.P."/>
            <person name="Brehm K."/>
            <person name="Berriman M."/>
            <person name="Garciarrubio A."/>
            <person name="Bobes R.J."/>
            <person name="Fragoso G."/>
            <person name="Sanchez-Flores A."/>
            <person name="Estrada K."/>
            <person name="Cevallos M.A."/>
            <person name="Morett E."/>
            <person name="Gonzalez V."/>
            <person name="Portillo T."/>
            <person name="Ochoa-Leyva A."/>
            <person name="Jose M.V."/>
            <person name="Sciutto E."/>
            <person name="Landa A."/>
            <person name="Jimenez L."/>
            <person name="Valdes V."/>
            <person name="Carrero J.C."/>
            <person name="Larralde C."/>
            <person name="Morales-Montor J."/>
            <person name="Limon-Lason J."/>
            <person name="Soberon X."/>
            <person name="Laclette J.P."/>
        </authorList>
    </citation>
    <scope>NUCLEOTIDE SEQUENCE [LARGE SCALE GENOMIC DNA]</scope>
</reference>
<sequence length="132" mass="13389">MGISFIGLGVSLAVIVIIAVVIYLCCCRKRKSSSASDRVINPAGQGVRSDNLIANRDDPGYPTGPPGPTYPMPGPASGGAPVGWNIDQASDGPGSVPYPHDDGGSTATPGSGWGPQNPSAPPPPYPPPPYPQ</sequence>
<keyword evidence="2" id="KW-1133">Transmembrane helix</keyword>